<name>A0A9X5CCV8_9FIRM</name>
<dbReference type="GO" id="GO:0005524">
    <property type="term" value="F:ATP binding"/>
    <property type="evidence" value="ECO:0007669"/>
    <property type="project" value="UniProtKB-KW"/>
</dbReference>
<dbReference type="EMBL" id="VIRB01000164">
    <property type="protein sequence ID" value="NDO72329.1"/>
    <property type="molecule type" value="Genomic_DNA"/>
</dbReference>
<evidence type="ECO:0000313" key="2">
    <source>
        <dbReference type="Proteomes" id="UP000474104"/>
    </source>
</evidence>
<dbReference type="Proteomes" id="UP000474104">
    <property type="component" value="Unassembled WGS sequence"/>
</dbReference>
<dbReference type="AlphaFoldDB" id="A0A9X5CCV8"/>
<dbReference type="InterPro" id="IPR026350">
    <property type="entry name" value="GxxExxY"/>
</dbReference>
<gene>
    <name evidence="1" type="ORF">FMM80_28385</name>
</gene>
<evidence type="ECO:0000313" key="1">
    <source>
        <dbReference type="EMBL" id="NDO72329.1"/>
    </source>
</evidence>
<comment type="caution">
    <text evidence="1">The sequence shown here is derived from an EMBL/GenBank/DDBJ whole genome shotgun (WGS) entry which is preliminary data.</text>
</comment>
<dbReference type="Pfam" id="PF13366">
    <property type="entry name" value="PDDEXK_3"/>
    <property type="match status" value="1"/>
</dbReference>
<dbReference type="SUPFAM" id="SSF52540">
    <property type="entry name" value="P-loop containing nucleoside triphosphate hydrolases"/>
    <property type="match status" value="1"/>
</dbReference>
<keyword evidence="1" id="KW-0067">ATP-binding</keyword>
<organism evidence="1 2">
    <name type="scientific">Schaedlerella arabinosiphila</name>
    <dbReference type="NCBI Taxonomy" id="2044587"/>
    <lineage>
        <taxon>Bacteria</taxon>
        <taxon>Bacillati</taxon>
        <taxon>Bacillota</taxon>
        <taxon>Clostridia</taxon>
        <taxon>Lachnospirales</taxon>
        <taxon>Lachnospiraceae</taxon>
        <taxon>Schaedlerella</taxon>
    </lineage>
</organism>
<protein>
    <submittedName>
        <fullName evidence="1">ATP-binding protein</fullName>
    </submittedName>
</protein>
<reference evidence="1 2" key="1">
    <citation type="submission" date="2019-07" db="EMBL/GenBank/DDBJ databases">
        <title>Draft genome sequences of 15 bacterial species constituting the stable defined intestinal microbiota of the GM15 gnotobiotic mouse model.</title>
        <authorList>
            <person name="Elie C."/>
            <person name="Mathieu A."/>
            <person name="Saliou A."/>
            <person name="Darnaud M."/>
            <person name="Leulier F."/>
            <person name="Tamellini A."/>
        </authorList>
    </citation>
    <scope>NUCLEOTIDE SEQUENCE [LARGE SCALE GENOMIC DNA]</scope>
    <source>
        <strain evidence="2">ASF 502</strain>
    </source>
</reference>
<keyword evidence="1" id="KW-0547">Nucleotide-binding</keyword>
<dbReference type="OrthoDB" id="5486659at2"/>
<dbReference type="Gene3D" id="3.40.50.300">
    <property type="entry name" value="P-loop containing nucleotide triphosphate hydrolases"/>
    <property type="match status" value="1"/>
</dbReference>
<dbReference type="RefSeq" id="WP_004082708.1">
    <property type="nucleotide sequence ID" value="NZ_VIRB01000164.1"/>
</dbReference>
<accession>A0A9X5CCV8</accession>
<proteinExistence type="predicted"/>
<dbReference type="InterPro" id="IPR027417">
    <property type="entry name" value="P-loop_NTPase"/>
</dbReference>
<sequence length="526" mass="61459">MGRIFNVSAACKPELHYMVNMDEQLKQIKAMVDQGLYFTINRARQYGKTTTLHALERLLQREYIVISLDFQMFSAADFETEKDFIENFCMEILGCAAAKDISADIRGQMEGLADGSVQNDRLSALFRCLSKWCRLSEKKIVLMIDEADSASEYRVFLDFLAQLRGYYIIREKKPIFQSVILAGVYDIKNLKNKFVEEYRMNSPWNVAADFDIDLRLREHGIAGMLADYEEDHQTGMNIQEMAGLIYDYTSGYPFLVSRICKLMDEKVYRDEKEFERNKAWTKEGFLTAVRMLLTEENTLFDNLDNKLIDYPDLKQMLMELLLQGNVIEYVPGNLGIRMAAMFGFVTIENYIVNVSNRIFETRLYNGFLAEKSRHNELAQTAALEKNQFIADGRLDMELVLRKFVSYYQDIFGELQEKFLEDNGRCLFLLYIKPIINGTGNYYIEAKTRTNRRTDLIIDYCGEQHIVELKLWRGQEYNKRGEEQLIDYLDLYHAKQGYLVSFNFNKKKKVGVERLRIKDKIIFEAVV</sequence>
<dbReference type="Pfam" id="PF14516">
    <property type="entry name" value="AAA_35"/>
    <property type="match status" value="1"/>
</dbReference>